<proteinExistence type="predicted"/>
<organism evidence="2 3">
    <name type="scientific">Heterodera trifolii</name>
    <dbReference type="NCBI Taxonomy" id="157864"/>
    <lineage>
        <taxon>Eukaryota</taxon>
        <taxon>Metazoa</taxon>
        <taxon>Ecdysozoa</taxon>
        <taxon>Nematoda</taxon>
        <taxon>Chromadorea</taxon>
        <taxon>Rhabditida</taxon>
        <taxon>Tylenchina</taxon>
        <taxon>Tylenchomorpha</taxon>
        <taxon>Tylenchoidea</taxon>
        <taxon>Heteroderidae</taxon>
        <taxon>Heteroderinae</taxon>
        <taxon>Heterodera</taxon>
    </lineage>
</organism>
<evidence type="ECO:0008006" key="4">
    <source>
        <dbReference type="Google" id="ProtNLM"/>
    </source>
</evidence>
<protein>
    <recommendedName>
        <fullName evidence="4">Effector protein</fullName>
    </recommendedName>
</protein>
<name>A0ABD2LTL4_9BILA</name>
<feature type="transmembrane region" description="Helical" evidence="1">
    <location>
        <begin position="6"/>
        <end position="24"/>
    </location>
</feature>
<dbReference type="Proteomes" id="UP001620626">
    <property type="component" value="Unassembled WGS sequence"/>
</dbReference>
<keyword evidence="3" id="KW-1185">Reference proteome</keyword>
<keyword evidence="1" id="KW-0472">Membrane</keyword>
<keyword evidence="1" id="KW-1133">Transmembrane helix</keyword>
<dbReference type="AlphaFoldDB" id="A0ABD2LTL4"/>
<dbReference type="EMBL" id="JBICBT010000290">
    <property type="protein sequence ID" value="KAL3118212.1"/>
    <property type="molecule type" value="Genomic_DNA"/>
</dbReference>
<accession>A0ABD2LTL4</accession>
<sequence>MVHSTLLPSITMLLLLLVCPSVFLRESLMKCKSGTGSEEGMNDEVEYVCFGDGKCGAIFCSADNGKFLYNDWGCFIGHYSAQSLVKLRMDEIDHYRAQHKLPPRSTGDQWQCTSQFGAIGVNMSNALFVPPLVKSKYQWNEWACFTARFADEECLANMAQIVNAQRFISKLPSPPNAKSVGF</sequence>
<comment type="caution">
    <text evidence="2">The sequence shown here is derived from an EMBL/GenBank/DDBJ whole genome shotgun (WGS) entry which is preliminary data.</text>
</comment>
<gene>
    <name evidence="2" type="ORF">niasHT_004094</name>
</gene>
<evidence type="ECO:0000256" key="1">
    <source>
        <dbReference type="SAM" id="Phobius"/>
    </source>
</evidence>
<keyword evidence="1" id="KW-0812">Transmembrane</keyword>
<evidence type="ECO:0000313" key="3">
    <source>
        <dbReference type="Proteomes" id="UP001620626"/>
    </source>
</evidence>
<evidence type="ECO:0000313" key="2">
    <source>
        <dbReference type="EMBL" id="KAL3118212.1"/>
    </source>
</evidence>
<reference evidence="2 3" key="1">
    <citation type="submission" date="2024-10" db="EMBL/GenBank/DDBJ databases">
        <authorList>
            <person name="Kim D."/>
        </authorList>
    </citation>
    <scope>NUCLEOTIDE SEQUENCE [LARGE SCALE GENOMIC DNA]</scope>
    <source>
        <strain evidence="2">BH-2024</strain>
    </source>
</reference>